<evidence type="ECO:0000313" key="2">
    <source>
        <dbReference type="EMBL" id="CAL4777455.1"/>
    </source>
</evidence>
<reference evidence="2 3" key="2">
    <citation type="submission" date="2024-05" db="EMBL/GenBank/DDBJ databases">
        <authorList>
            <person name="Chen Y."/>
            <person name="Shah S."/>
            <person name="Dougan E. K."/>
            <person name="Thang M."/>
            <person name="Chan C."/>
        </authorList>
    </citation>
    <scope>NUCLEOTIDE SEQUENCE [LARGE SCALE GENOMIC DNA]</scope>
</reference>
<organism evidence="1">
    <name type="scientific">Cladocopium goreaui</name>
    <dbReference type="NCBI Taxonomy" id="2562237"/>
    <lineage>
        <taxon>Eukaryota</taxon>
        <taxon>Sar</taxon>
        <taxon>Alveolata</taxon>
        <taxon>Dinophyceae</taxon>
        <taxon>Suessiales</taxon>
        <taxon>Symbiodiniaceae</taxon>
        <taxon>Cladocopium</taxon>
    </lineage>
</organism>
<dbReference type="EMBL" id="CAMXCT010001446">
    <property type="protein sequence ID" value="CAI3990143.1"/>
    <property type="molecule type" value="Genomic_DNA"/>
</dbReference>
<evidence type="ECO:0000313" key="1">
    <source>
        <dbReference type="EMBL" id="CAI3990143.1"/>
    </source>
</evidence>
<reference evidence="1" key="1">
    <citation type="submission" date="2022-10" db="EMBL/GenBank/DDBJ databases">
        <authorList>
            <person name="Chen Y."/>
            <person name="Dougan E. K."/>
            <person name="Chan C."/>
            <person name="Rhodes N."/>
            <person name="Thang M."/>
        </authorList>
    </citation>
    <scope>NUCLEOTIDE SEQUENCE</scope>
</reference>
<dbReference type="EMBL" id="CAMXCT030001446">
    <property type="protein sequence ID" value="CAL4777455.1"/>
    <property type="molecule type" value="Genomic_DNA"/>
</dbReference>
<gene>
    <name evidence="1" type="ORF">C1SCF055_LOCUS17159</name>
</gene>
<keyword evidence="3" id="KW-1185">Reference proteome</keyword>
<dbReference type="Proteomes" id="UP001152797">
    <property type="component" value="Unassembled WGS sequence"/>
</dbReference>
<name>A0A9P1CGA3_9DINO</name>
<proteinExistence type="predicted"/>
<protein>
    <submittedName>
        <fullName evidence="1">Uncharacterized protein</fullName>
    </submittedName>
</protein>
<accession>A0A9P1CGA3</accession>
<sequence>MSEPWFLPIQSAGLAAQPRPLRAIRTEAEDAGVDEDETMEARRCLLGTPQILDIEEGKKEARKGLETPVQSRSVRMLEDALEEAGAEHCGLTPTETEKARRILAEEQLKEEKGFIATRSEIYSIFACCCSRQKEALLTRFQQVGITLRFCAAMLLLFLQASSKQCLSEMMAWVLLAVLAAAFQCQKDGFDTARKEALSGPHGVQSAALNKANGPSLFAAAVSQLIRPVPWPKAAAEGCEVLRPSKAAAEVVKALRYHGKASGTPVKAAAEGCEVLRPSKAAAEVLRVLRYHGRKLLRRVVNSEAFESCCRGFEGFKVPWPKAAAEGCEVLRPSKAAAEVLKVLRYHGRKLLRRVVNSEAFESCCGGFEGFKVPWPKAAAEGCEVLRPSKAGLRRYHGRKLLLRRVVRYHGKASGTPVKAAAEGCEVLYHGRKLLLRRVVRYHGKASGTPSKAAAEGCEVLRPSKAARGIWKGSDPRIQAVARGNAARKVLQASSTIQPFDGDDWEAQGFVLRRTDLTGKFNAAVGDQVQIVGDDLLVLLSDARDLLRLTCHKSYKGAKSAGLQTLQRAVASGWVNVQITLEILAHPEDLTQLRSISFHPTDDGPD</sequence>
<dbReference type="AlphaFoldDB" id="A0A9P1CGA3"/>
<comment type="caution">
    <text evidence="1">The sequence shown here is derived from an EMBL/GenBank/DDBJ whole genome shotgun (WGS) entry which is preliminary data.</text>
</comment>
<dbReference type="EMBL" id="CAMXCT020001446">
    <property type="protein sequence ID" value="CAL1143518.1"/>
    <property type="molecule type" value="Genomic_DNA"/>
</dbReference>
<evidence type="ECO:0000313" key="3">
    <source>
        <dbReference type="Proteomes" id="UP001152797"/>
    </source>
</evidence>